<dbReference type="EMBL" id="BONQ01000110">
    <property type="protein sequence ID" value="GIG48941.1"/>
    <property type="molecule type" value="Genomic_DNA"/>
</dbReference>
<evidence type="ECO:0000256" key="1">
    <source>
        <dbReference type="ARBA" id="ARBA00009580"/>
    </source>
</evidence>
<dbReference type="Proteomes" id="UP000660611">
    <property type="component" value="Unassembled WGS sequence"/>
</dbReference>
<feature type="domain" description="Tyrosine specific protein phosphatases" evidence="2">
    <location>
        <begin position="124"/>
        <end position="160"/>
    </location>
</feature>
<organism evidence="3 4">
    <name type="scientific">Dactylosporangium siamense</name>
    <dbReference type="NCBI Taxonomy" id="685454"/>
    <lineage>
        <taxon>Bacteria</taxon>
        <taxon>Bacillati</taxon>
        <taxon>Actinomycetota</taxon>
        <taxon>Actinomycetes</taxon>
        <taxon>Micromonosporales</taxon>
        <taxon>Micromonosporaceae</taxon>
        <taxon>Dactylosporangium</taxon>
    </lineage>
</organism>
<dbReference type="InterPro" id="IPR029021">
    <property type="entry name" value="Prot-tyrosine_phosphatase-like"/>
</dbReference>
<evidence type="ECO:0000313" key="4">
    <source>
        <dbReference type="Proteomes" id="UP000660611"/>
    </source>
</evidence>
<protein>
    <submittedName>
        <fullName evidence="3">Protein-tyrosine-phosphatase</fullName>
    </submittedName>
</protein>
<sequence>MSPNAVAYARRVTLLRWEGLHNARDLGGLPAVDGGRVRHGAVVRSDSPHELTADGVAALRAHGVTRIIDLRCEDEARMRPNVLADDPMYRLVPFTDPDDDPAAELSDLAGIDELYRCRIAGDARRVVAAVAAVADAPPGAVLVHCQAGQDRTGMLVALLLRVAGVPDDAIVDDYAYSPTHPGLECEPESILSMLELVDERWGGAEGYLLEHGLTPAQLTALRTRLRG</sequence>
<name>A0A919UED3_9ACTN</name>
<keyword evidence="4" id="KW-1185">Reference proteome</keyword>
<dbReference type="AlphaFoldDB" id="A0A919UED3"/>
<dbReference type="Pfam" id="PF13350">
    <property type="entry name" value="Y_phosphatase3"/>
    <property type="match status" value="1"/>
</dbReference>
<dbReference type="Gene3D" id="3.90.190.10">
    <property type="entry name" value="Protein tyrosine phosphatase superfamily"/>
    <property type="match status" value="1"/>
</dbReference>
<gene>
    <name evidence="3" type="ORF">Dsi01nite_069820</name>
</gene>
<comment type="similarity">
    <text evidence="1">Belongs to the protein-tyrosine phosphatase family.</text>
</comment>
<comment type="caution">
    <text evidence="3">The sequence shown here is derived from an EMBL/GenBank/DDBJ whole genome shotgun (WGS) entry which is preliminary data.</text>
</comment>
<dbReference type="InterPro" id="IPR000387">
    <property type="entry name" value="Tyr_Pase_dom"/>
</dbReference>
<dbReference type="SUPFAM" id="SSF52799">
    <property type="entry name" value="(Phosphotyrosine protein) phosphatases II"/>
    <property type="match status" value="1"/>
</dbReference>
<reference evidence="3" key="1">
    <citation type="submission" date="2021-01" db="EMBL/GenBank/DDBJ databases">
        <title>Whole genome shotgun sequence of Dactylosporangium siamense NBRC 106093.</title>
        <authorList>
            <person name="Komaki H."/>
            <person name="Tamura T."/>
        </authorList>
    </citation>
    <scope>NUCLEOTIDE SEQUENCE</scope>
    <source>
        <strain evidence="3">NBRC 106093</strain>
    </source>
</reference>
<proteinExistence type="inferred from homology"/>
<dbReference type="GO" id="GO:0004721">
    <property type="term" value="F:phosphoprotein phosphatase activity"/>
    <property type="evidence" value="ECO:0007669"/>
    <property type="project" value="InterPro"/>
</dbReference>
<dbReference type="PANTHER" id="PTHR31126:SF1">
    <property type="entry name" value="TYROSINE SPECIFIC PROTEIN PHOSPHATASES DOMAIN-CONTAINING PROTEIN"/>
    <property type="match status" value="1"/>
</dbReference>
<accession>A0A919UED3</accession>
<dbReference type="PANTHER" id="PTHR31126">
    <property type="entry name" value="TYROSINE-PROTEIN PHOSPHATASE"/>
    <property type="match status" value="1"/>
</dbReference>
<dbReference type="PROSITE" id="PS00383">
    <property type="entry name" value="TYR_PHOSPHATASE_1"/>
    <property type="match status" value="1"/>
</dbReference>
<dbReference type="InterPro" id="IPR016130">
    <property type="entry name" value="Tyr_Pase_AS"/>
</dbReference>
<evidence type="ECO:0000259" key="2">
    <source>
        <dbReference type="PROSITE" id="PS50056"/>
    </source>
</evidence>
<dbReference type="PROSITE" id="PS50056">
    <property type="entry name" value="TYR_PHOSPHATASE_2"/>
    <property type="match status" value="1"/>
</dbReference>
<evidence type="ECO:0000313" key="3">
    <source>
        <dbReference type="EMBL" id="GIG48941.1"/>
    </source>
</evidence>
<dbReference type="InterPro" id="IPR026893">
    <property type="entry name" value="Tyr/Ser_Pase_IphP-type"/>
</dbReference>